<evidence type="ECO:0000256" key="3">
    <source>
        <dbReference type="ARBA" id="ARBA00022692"/>
    </source>
</evidence>
<evidence type="ECO:0000256" key="2">
    <source>
        <dbReference type="ARBA" id="ARBA00022448"/>
    </source>
</evidence>
<gene>
    <name evidence="10" type="ORF">SteCoe_19174</name>
</gene>
<comment type="caution">
    <text evidence="10">The sequence shown here is derived from an EMBL/GenBank/DDBJ whole genome shotgun (WGS) entry which is preliminary data.</text>
</comment>
<dbReference type="AlphaFoldDB" id="A0A1R2BUU7"/>
<dbReference type="Gene3D" id="1.10.287.70">
    <property type="match status" value="1"/>
</dbReference>
<reference evidence="10 11" key="1">
    <citation type="submission" date="2016-11" db="EMBL/GenBank/DDBJ databases">
        <title>The macronuclear genome of Stentor coeruleus: a giant cell with tiny introns.</title>
        <authorList>
            <person name="Slabodnick M."/>
            <person name="Ruby J.G."/>
            <person name="Reiff S.B."/>
            <person name="Swart E.C."/>
            <person name="Gosai S."/>
            <person name="Prabakaran S."/>
            <person name="Witkowska E."/>
            <person name="Larue G.E."/>
            <person name="Fisher S."/>
            <person name="Freeman R.M."/>
            <person name="Gunawardena J."/>
            <person name="Chu W."/>
            <person name="Stover N.A."/>
            <person name="Gregory B.D."/>
            <person name="Nowacki M."/>
            <person name="Derisi J."/>
            <person name="Roy S.W."/>
            <person name="Marshall W.F."/>
            <person name="Sood P."/>
        </authorList>
    </citation>
    <scope>NUCLEOTIDE SEQUENCE [LARGE SCALE GENOMIC DNA]</scope>
    <source>
        <strain evidence="10">WM001</strain>
    </source>
</reference>
<dbReference type="FunFam" id="1.10.287.70:FF:000123">
    <property type="entry name" value="Potassium channel KAT3"/>
    <property type="match status" value="1"/>
</dbReference>
<dbReference type="GO" id="GO:0005249">
    <property type="term" value="F:voltage-gated potassium channel activity"/>
    <property type="evidence" value="ECO:0007669"/>
    <property type="project" value="InterPro"/>
</dbReference>
<dbReference type="InterPro" id="IPR018490">
    <property type="entry name" value="cNMP-bd_dom_sf"/>
</dbReference>
<evidence type="ECO:0000256" key="5">
    <source>
        <dbReference type="ARBA" id="ARBA00023065"/>
    </source>
</evidence>
<keyword evidence="6 8" id="KW-0472">Membrane</keyword>
<dbReference type="PRINTS" id="PR01463">
    <property type="entry name" value="EAGCHANLFMLY"/>
</dbReference>
<sequence length="784" mass="91561">MFRSEKIMKAKSPQSARAIEEDDYLDNSLLEPDQLVFSVLKPSNNPTKQRISYLWKRTRILIKALSRLIKVWKDIQLYGCSKNHLETDFARRESDEISTHFKGDKYLFQPEGNFIKAWSFVIILLLIYTASVVPYKLCFVDETSYGWYIYDTLVDCLFVCDIFVTFNTTCQDEEMKVIVERKSIAINYVKTWFFIDFIACIPFQLLISNSQSYNKLIRIARIPRLYKVLRFLKLLKFTRTLSSIEFFNKLFELLNVTDGIIRMGKFFIMFLLVIHINGCIWYFIARIDDLNNETWLIRYNTDFLSNGDLYLMSIYFVMQTIATIGFGDIVPFTIIERVYALLLMIIGVGFYSYIVGNLSNIVKTLDNDFVRIKIMLTALNEFAKATKLPLQLKDKIKRHIETESVSNIMSFPRDSLIKELPGALKKELRIQMHNKIVEKILFFQDKDEQFIARFVGKMKKMEVITGEYVYMFGDYSEEIYFICRGRVVMKADNGMVFKNYMQGSYFGELETLNNITRKCSAQAISSKTALMIITKRDFLCIMKDYPEVLSEVKATAKLREQKILEIHNNLLSIKASCALSKSKTSKDNENFGPKPMTSRQGWKNFLKQSLGITPTKDPPCKIESSVWDEYAKYKDNNDSNKKFIHNNSLTELLKRVNTKKIIPRPKIFSILPRGTFSKPFLQTRKDKKIISNNELEIDDYSPMISMNESNESFNLKKDEGKKNVKLEDCLGDLINDLHESEKLAEKRFCEVSKELEEISNRQLEVKARLEEFFVNNINFSYRCP</sequence>
<feature type="transmembrane region" description="Helical" evidence="8">
    <location>
        <begin position="338"/>
        <end position="356"/>
    </location>
</feature>
<dbReference type="SUPFAM" id="SSF81324">
    <property type="entry name" value="Voltage-gated potassium channels"/>
    <property type="match status" value="1"/>
</dbReference>
<evidence type="ECO:0000256" key="1">
    <source>
        <dbReference type="ARBA" id="ARBA00004141"/>
    </source>
</evidence>
<dbReference type="Pfam" id="PF00027">
    <property type="entry name" value="cNMP_binding"/>
    <property type="match status" value="1"/>
</dbReference>
<evidence type="ECO:0000256" key="6">
    <source>
        <dbReference type="ARBA" id="ARBA00023136"/>
    </source>
</evidence>
<dbReference type="CDD" id="cd00038">
    <property type="entry name" value="CAP_ED"/>
    <property type="match status" value="1"/>
</dbReference>
<keyword evidence="5" id="KW-0406">Ion transport</keyword>
<comment type="subcellular location">
    <subcellularLocation>
        <location evidence="1">Membrane</location>
        <topology evidence="1">Multi-pass membrane protein</topology>
    </subcellularLocation>
</comment>
<dbReference type="SUPFAM" id="SSF51206">
    <property type="entry name" value="cAMP-binding domain-like"/>
    <property type="match status" value="1"/>
</dbReference>
<organism evidence="10 11">
    <name type="scientific">Stentor coeruleus</name>
    <dbReference type="NCBI Taxonomy" id="5963"/>
    <lineage>
        <taxon>Eukaryota</taxon>
        <taxon>Sar</taxon>
        <taxon>Alveolata</taxon>
        <taxon>Ciliophora</taxon>
        <taxon>Postciliodesmatophora</taxon>
        <taxon>Heterotrichea</taxon>
        <taxon>Heterotrichida</taxon>
        <taxon>Stentoridae</taxon>
        <taxon>Stentor</taxon>
    </lineage>
</organism>
<name>A0A1R2BUU7_9CILI</name>
<feature type="domain" description="Cyclic nucleotide-binding" evidence="9">
    <location>
        <begin position="442"/>
        <end position="542"/>
    </location>
</feature>
<evidence type="ECO:0000313" key="10">
    <source>
        <dbReference type="EMBL" id="OMJ80534.1"/>
    </source>
</evidence>
<feature type="transmembrane region" description="Helical" evidence="8">
    <location>
        <begin position="266"/>
        <end position="284"/>
    </location>
</feature>
<evidence type="ECO:0000259" key="9">
    <source>
        <dbReference type="PROSITE" id="PS50042"/>
    </source>
</evidence>
<dbReference type="PROSITE" id="PS50042">
    <property type="entry name" value="CNMP_BINDING_3"/>
    <property type="match status" value="1"/>
</dbReference>
<dbReference type="InterPro" id="IPR014710">
    <property type="entry name" value="RmlC-like_jellyroll"/>
</dbReference>
<keyword evidence="4 8" id="KW-1133">Transmembrane helix</keyword>
<dbReference type="PANTHER" id="PTHR47823:SF9">
    <property type="entry name" value="CHROMOSOME UNDETERMINED SCAFFOLD_10, WHOLE GENOME SHOTGUN SEQUENCE"/>
    <property type="match status" value="1"/>
</dbReference>
<evidence type="ECO:0000256" key="4">
    <source>
        <dbReference type="ARBA" id="ARBA00022989"/>
    </source>
</evidence>
<keyword evidence="3 8" id="KW-0812">Transmembrane</keyword>
<dbReference type="EMBL" id="MPUH01000419">
    <property type="protein sequence ID" value="OMJ80534.1"/>
    <property type="molecule type" value="Genomic_DNA"/>
</dbReference>
<dbReference type="OrthoDB" id="447251at2759"/>
<keyword evidence="2" id="KW-0813">Transport</keyword>
<dbReference type="InterPro" id="IPR000595">
    <property type="entry name" value="cNMP-bd_dom"/>
</dbReference>
<proteinExistence type="predicted"/>
<dbReference type="InterPro" id="IPR005821">
    <property type="entry name" value="Ion_trans_dom"/>
</dbReference>
<evidence type="ECO:0000256" key="8">
    <source>
        <dbReference type="SAM" id="Phobius"/>
    </source>
</evidence>
<feature type="transmembrane region" description="Helical" evidence="8">
    <location>
        <begin position="309"/>
        <end position="326"/>
    </location>
</feature>
<keyword evidence="7" id="KW-0407">Ion channel</keyword>
<dbReference type="SMART" id="SM00100">
    <property type="entry name" value="cNMP"/>
    <property type="match status" value="1"/>
</dbReference>
<feature type="transmembrane region" description="Helical" evidence="8">
    <location>
        <begin position="115"/>
        <end position="135"/>
    </location>
</feature>
<feature type="transmembrane region" description="Helical" evidence="8">
    <location>
        <begin position="147"/>
        <end position="166"/>
    </location>
</feature>
<accession>A0A1R2BUU7</accession>
<protein>
    <recommendedName>
        <fullName evidence="9">Cyclic nucleotide-binding domain-containing protein</fullName>
    </recommendedName>
</protein>
<dbReference type="Pfam" id="PF00520">
    <property type="entry name" value="Ion_trans"/>
    <property type="match status" value="1"/>
</dbReference>
<evidence type="ECO:0000256" key="7">
    <source>
        <dbReference type="ARBA" id="ARBA00023303"/>
    </source>
</evidence>
<evidence type="ECO:0000313" key="11">
    <source>
        <dbReference type="Proteomes" id="UP000187209"/>
    </source>
</evidence>
<keyword evidence="11" id="KW-1185">Reference proteome</keyword>
<dbReference type="Proteomes" id="UP000187209">
    <property type="component" value="Unassembled WGS sequence"/>
</dbReference>
<dbReference type="InterPro" id="IPR003938">
    <property type="entry name" value="K_chnl_volt-dep_EAG/ELK/ERG"/>
</dbReference>
<dbReference type="GO" id="GO:0016020">
    <property type="term" value="C:membrane"/>
    <property type="evidence" value="ECO:0007669"/>
    <property type="project" value="UniProtKB-SubCell"/>
</dbReference>
<dbReference type="PANTHER" id="PTHR47823">
    <property type="entry name" value="ION_TRANS DOMAIN-CONTAINING PROTEIN"/>
    <property type="match status" value="1"/>
</dbReference>
<dbReference type="Gene3D" id="2.60.120.10">
    <property type="entry name" value="Jelly Rolls"/>
    <property type="match status" value="1"/>
</dbReference>